<dbReference type="PANTHER" id="PTHR18964:SF149">
    <property type="entry name" value="BIFUNCTIONAL UDP-N-ACETYLGLUCOSAMINE 2-EPIMERASE_N-ACETYLMANNOSAMINE KINASE"/>
    <property type="match status" value="1"/>
</dbReference>
<evidence type="ECO:0000256" key="1">
    <source>
        <dbReference type="ARBA" id="ARBA00006479"/>
    </source>
</evidence>
<dbReference type="InterPro" id="IPR000600">
    <property type="entry name" value="ROK"/>
</dbReference>
<comment type="similarity">
    <text evidence="1">Belongs to the ROK (NagC/XylR) family.</text>
</comment>
<dbReference type="PANTHER" id="PTHR18964">
    <property type="entry name" value="ROK (REPRESSOR, ORF, KINASE) FAMILY"/>
    <property type="match status" value="1"/>
</dbReference>
<evidence type="ECO:0000313" key="3">
    <source>
        <dbReference type="Proteomes" id="UP000184048"/>
    </source>
</evidence>
<dbReference type="EMBL" id="FQUU01000001">
    <property type="protein sequence ID" value="SHE32342.1"/>
    <property type="molecule type" value="Genomic_DNA"/>
</dbReference>
<dbReference type="CDD" id="cd23763">
    <property type="entry name" value="ASKHA_ATPase_ROK"/>
    <property type="match status" value="1"/>
</dbReference>
<dbReference type="AlphaFoldDB" id="A0A1M4SJL0"/>
<keyword evidence="2" id="KW-0418">Kinase</keyword>
<name>A0A1M4SJL0_9BACT</name>
<dbReference type="GO" id="GO:0016301">
    <property type="term" value="F:kinase activity"/>
    <property type="evidence" value="ECO:0007669"/>
    <property type="project" value="UniProtKB-KW"/>
</dbReference>
<dbReference type="Proteomes" id="UP000184048">
    <property type="component" value="Unassembled WGS sequence"/>
</dbReference>
<accession>A0A1M4SJL0</accession>
<dbReference type="RefSeq" id="WP_072833310.1">
    <property type="nucleotide sequence ID" value="NZ_FQUU01000001.1"/>
</dbReference>
<dbReference type="STRING" id="1121884.SAMN02745131_00139"/>
<keyword evidence="2" id="KW-0808">Transferase</keyword>
<dbReference type="Pfam" id="PF00480">
    <property type="entry name" value="ROK"/>
    <property type="match status" value="1"/>
</dbReference>
<reference evidence="2 3" key="1">
    <citation type="submission" date="2016-11" db="EMBL/GenBank/DDBJ databases">
        <authorList>
            <person name="Jaros S."/>
            <person name="Januszkiewicz K."/>
            <person name="Wedrychowicz H."/>
        </authorList>
    </citation>
    <scope>NUCLEOTIDE SEQUENCE [LARGE SCALE GENOMIC DNA]</scope>
    <source>
        <strain evidence="2 3">DSM 18119</strain>
    </source>
</reference>
<proteinExistence type="inferred from homology"/>
<dbReference type="OrthoDB" id="9810372at2"/>
<protein>
    <submittedName>
        <fullName evidence="2">Glucokinase</fullName>
    </submittedName>
</protein>
<gene>
    <name evidence="2" type="ORF">SAMN02745131_00139</name>
</gene>
<keyword evidence="3" id="KW-1185">Reference proteome</keyword>
<sequence length="288" mass="31045">MKQGSIIGLDLGGTNIRGGRIEDTALEGVLSKKLTAHHDANEVLQQLFDITDALITPPTTAIGIGVPGLVDLKTGTVFDVVNIPSWKKIALQQIMEERYHLPVLINNDANCFALGEYYFGKGRGAGSMVGLTIGTGLGSGLILNKQLFTGSHCGAGEFGMIPYMDQCIEYYASGQFFRNVYGIEGEVAFQRALNGVTEAIDIYAVFGTHLGNAIKTILFALDVELIILGGSVSKAFTLFEKTMWNSIMEFPYKETANSLKIEVSDLENSGIVGAAALHYNLNVIEHSS</sequence>
<dbReference type="Gene3D" id="3.30.420.40">
    <property type="match status" value="2"/>
</dbReference>
<organism evidence="2 3">
    <name type="scientific">Flavisolibacter ginsengisoli DSM 18119</name>
    <dbReference type="NCBI Taxonomy" id="1121884"/>
    <lineage>
        <taxon>Bacteria</taxon>
        <taxon>Pseudomonadati</taxon>
        <taxon>Bacteroidota</taxon>
        <taxon>Chitinophagia</taxon>
        <taxon>Chitinophagales</taxon>
        <taxon>Chitinophagaceae</taxon>
        <taxon>Flavisolibacter</taxon>
    </lineage>
</organism>
<dbReference type="InterPro" id="IPR043129">
    <property type="entry name" value="ATPase_NBD"/>
</dbReference>
<dbReference type="SUPFAM" id="SSF53067">
    <property type="entry name" value="Actin-like ATPase domain"/>
    <property type="match status" value="1"/>
</dbReference>
<evidence type="ECO:0000313" key="2">
    <source>
        <dbReference type="EMBL" id="SHE32342.1"/>
    </source>
</evidence>